<sequence length="103" mass="10737">MIPFNITLSLGGKAQLGSRSIKDHILGLEEDISKDRETNVTVILDAAKAVTGVGGGDLTIVEVRSGDGGGVRSDLEGEVGKSSRAREDPSTTDEESLEPETLA</sequence>
<accession>A0A1S9RLD3</accession>
<dbReference type="Proteomes" id="UP000190744">
    <property type="component" value="Unassembled WGS sequence"/>
</dbReference>
<organism evidence="2 3">
    <name type="scientific">Penicillium brasilianum</name>
    <dbReference type="NCBI Taxonomy" id="104259"/>
    <lineage>
        <taxon>Eukaryota</taxon>
        <taxon>Fungi</taxon>
        <taxon>Dikarya</taxon>
        <taxon>Ascomycota</taxon>
        <taxon>Pezizomycotina</taxon>
        <taxon>Eurotiomycetes</taxon>
        <taxon>Eurotiomycetidae</taxon>
        <taxon>Eurotiales</taxon>
        <taxon>Aspergillaceae</taxon>
        <taxon>Penicillium</taxon>
    </lineage>
</organism>
<protein>
    <submittedName>
        <fullName evidence="2">Uncharacterized protein</fullName>
    </submittedName>
</protein>
<gene>
    <name evidence="2" type="ORF">PEBR_21865</name>
</gene>
<dbReference type="EMBL" id="LJBN01000145">
    <property type="protein sequence ID" value="OOQ86317.1"/>
    <property type="molecule type" value="Genomic_DNA"/>
</dbReference>
<feature type="compositionally biased region" description="Basic and acidic residues" evidence="1">
    <location>
        <begin position="73"/>
        <end position="89"/>
    </location>
</feature>
<name>A0A1S9RLD3_PENBI</name>
<comment type="caution">
    <text evidence="2">The sequence shown here is derived from an EMBL/GenBank/DDBJ whole genome shotgun (WGS) entry which is preliminary data.</text>
</comment>
<evidence type="ECO:0000256" key="1">
    <source>
        <dbReference type="SAM" id="MobiDB-lite"/>
    </source>
</evidence>
<reference evidence="3" key="1">
    <citation type="submission" date="2015-09" db="EMBL/GenBank/DDBJ databases">
        <authorList>
            <person name="Fill T.P."/>
            <person name="Baretta J.F."/>
            <person name="de Almeida L.G."/>
            <person name="Rocha M."/>
            <person name="de Souza D.H."/>
            <person name="Malavazi I."/>
            <person name="Cerdeira L.T."/>
            <person name="Hong H."/>
            <person name="Samborskyy M."/>
            <person name="de Vasconcelos A.T."/>
            <person name="Leadlay P."/>
            <person name="Rodrigues-Filho E."/>
        </authorList>
    </citation>
    <scope>NUCLEOTIDE SEQUENCE [LARGE SCALE GENOMIC DNA]</scope>
    <source>
        <strain evidence="3">LaBioMMi 136</strain>
    </source>
</reference>
<evidence type="ECO:0000313" key="3">
    <source>
        <dbReference type="Proteomes" id="UP000190744"/>
    </source>
</evidence>
<dbReference type="AlphaFoldDB" id="A0A1S9RLD3"/>
<evidence type="ECO:0000313" key="2">
    <source>
        <dbReference type="EMBL" id="OOQ86317.1"/>
    </source>
</evidence>
<feature type="region of interest" description="Disordered" evidence="1">
    <location>
        <begin position="63"/>
        <end position="103"/>
    </location>
</feature>
<proteinExistence type="predicted"/>
<feature type="compositionally biased region" description="Acidic residues" evidence="1">
    <location>
        <begin position="90"/>
        <end position="103"/>
    </location>
</feature>